<evidence type="ECO:0000313" key="4">
    <source>
        <dbReference type="EMBL" id="TBW76625.1"/>
    </source>
</evidence>
<dbReference type="EMBL" id="SCHC01000002">
    <property type="protein sequence ID" value="TBW76625.1"/>
    <property type="molecule type" value="Genomic_DNA"/>
</dbReference>
<keyword evidence="1 4" id="KW-0808">Transferase</keyword>
<dbReference type="PANTHER" id="PTHR42919">
    <property type="entry name" value="N-ALPHA-ACETYLTRANSFERASE"/>
    <property type="match status" value="1"/>
</dbReference>
<dbReference type="InterPro" id="IPR000182">
    <property type="entry name" value="GNAT_dom"/>
</dbReference>
<dbReference type="AlphaFoldDB" id="A0A7Z7YUN0"/>
<proteinExistence type="predicted"/>
<dbReference type="PROSITE" id="PS51186">
    <property type="entry name" value="GNAT"/>
    <property type="match status" value="1"/>
</dbReference>
<gene>
    <name evidence="4" type="ORF">EQ811_07085</name>
</gene>
<dbReference type="SUPFAM" id="SSF55729">
    <property type="entry name" value="Acyl-CoA N-acyltransferases (Nat)"/>
    <property type="match status" value="1"/>
</dbReference>
<dbReference type="Pfam" id="PF00583">
    <property type="entry name" value="Acetyltransf_1"/>
    <property type="match status" value="1"/>
</dbReference>
<dbReference type="InterPro" id="IPR051556">
    <property type="entry name" value="N-term/lysine_N-AcTrnsfr"/>
</dbReference>
<name>A0A7Z7YUN0_STACP</name>
<reference evidence="4 5" key="1">
    <citation type="journal article" date="2019" name="Sci. Transl. Med.">
        <title>Quorum sensing between bacterial species on the skin protects against epidermal injury in atopic dermatitis.</title>
        <authorList>
            <person name="Williams M.R."/>
        </authorList>
    </citation>
    <scope>NUCLEOTIDE SEQUENCE [LARGE SCALE GENOMIC DNA]</scope>
    <source>
        <strain evidence="4 5">H8</strain>
    </source>
</reference>
<feature type="domain" description="N-acetyltransferase" evidence="3">
    <location>
        <begin position="3"/>
        <end position="172"/>
    </location>
</feature>
<comment type="caution">
    <text evidence="4">The sequence shown here is derived from an EMBL/GenBank/DDBJ whole genome shotgun (WGS) entry which is preliminary data.</text>
</comment>
<evidence type="ECO:0000259" key="3">
    <source>
        <dbReference type="PROSITE" id="PS51186"/>
    </source>
</evidence>
<evidence type="ECO:0000313" key="5">
    <source>
        <dbReference type="Proteomes" id="UP000291949"/>
    </source>
</evidence>
<keyword evidence="2" id="KW-0012">Acyltransferase</keyword>
<dbReference type="PANTHER" id="PTHR42919:SF8">
    <property type="entry name" value="N-ALPHA-ACETYLTRANSFERASE 50"/>
    <property type="match status" value="1"/>
</dbReference>
<organism evidence="4 5">
    <name type="scientific">Staphylococcus capitis</name>
    <dbReference type="NCBI Taxonomy" id="29388"/>
    <lineage>
        <taxon>Bacteria</taxon>
        <taxon>Bacillati</taxon>
        <taxon>Bacillota</taxon>
        <taxon>Bacilli</taxon>
        <taxon>Bacillales</taxon>
        <taxon>Staphylococcaceae</taxon>
        <taxon>Staphylococcus</taxon>
    </lineage>
</organism>
<accession>A0A7Z7YUN0</accession>
<dbReference type="CDD" id="cd04301">
    <property type="entry name" value="NAT_SF"/>
    <property type="match status" value="1"/>
</dbReference>
<dbReference type="RefSeq" id="WP_049428364.1">
    <property type="nucleotide sequence ID" value="NZ_AP014956.1"/>
</dbReference>
<evidence type="ECO:0000256" key="2">
    <source>
        <dbReference type="ARBA" id="ARBA00023315"/>
    </source>
</evidence>
<dbReference type="GO" id="GO:0016747">
    <property type="term" value="F:acyltransferase activity, transferring groups other than amino-acyl groups"/>
    <property type="evidence" value="ECO:0007669"/>
    <property type="project" value="InterPro"/>
</dbReference>
<evidence type="ECO:0000256" key="1">
    <source>
        <dbReference type="ARBA" id="ARBA00022679"/>
    </source>
</evidence>
<protein>
    <submittedName>
        <fullName evidence="4">GNAT family N-acetyltransferase</fullName>
    </submittedName>
</protein>
<dbReference type="Proteomes" id="UP000291949">
    <property type="component" value="Unassembled WGS sequence"/>
</dbReference>
<dbReference type="InterPro" id="IPR016181">
    <property type="entry name" value="Acyl_CoA_acyltransferase"/>
</dbReference>
<sequence length="172" mass="20619">MSESIREVRSDEVEILQDIAKRTFYHTFKSSYDDRDFNKFFEEAYNINQLSRELQEKDSFHYFFRDEQKVVGYLKLNINHAQTEKKGEDYLEIQRIYFDEAYQGGGRGKKFIDLAVKKAKEYHKTKIWLGVWEHNPQALRFYEKRGFVVTGSHEFYTGDVVDKDLIMEKSLI</sequence>
<dbReference type="Gene3D" id="3.40.630.30">
    <property type="match status" value="1"/>
</dbReference>